<proteinExistence type="predicted"/>
<dbReference type="GO" id="GO:0016787">
    <property type="term" value="F:hydrolase activity"/>
    <property type="evidence" value="ECO:0007669"/>
    <property type="project" value="UniProtKB-KW"/>
</dbReference>
<protein>
    <submittedName>
        <fullName evidence="3">Alpha/beta-hydrolase</fullName>
    </submittedName>
</protein>
<feature type="compositionally biased region" description="Low complexity" evidence="1">
    <location>
        <begin position="12"/>
        <end position="26"/>
    </location>
</feature>
<dbReference type="OrthoDB" id="94039at2759"/>
<name>A0A8E2DRX5_9APHY</name>
<evidence type="ECO:0000313" key="3">
    <source>
        <dbReference type="EMBL" id="OCH94591.1"/>
    </source>
</evidence>
<keyword evidence="4" id="KW-1185">Reference proteome</keyword>
<feature type="region of interest" description="Disordered" evidence="1">
    <location>
        <begin position="1"/>
        <end position="44"/>
    </location>
</feature>
<dbReference type="Gene3D" id="3.40.50.1820">
    <property type="entry name" value="alpha/beta hydrolase"/>
    <property type="match status" value="1"/>
</dbReference>
<gene>
    <name evidence="3" type="ORF">OBBRIDRAFT_101042</name>
</gene>
<keyword evidence="3" id="KW-0378">Hydrolase</keyword>
<sequence>MASSYPQPPNAPQATPTCHPRPLVPLDAPPPLPDPLPALPSPPRTSLLDASYALTTHLVPAAAPRSTPDVPLPPLPQWTPDRARRAADVRQTAEALLDVRQKQWRGELPGERSRTLLWVCLNRYVRRGLRDGGGKGITLFVAHANGFPKEIWEPALLRLVEAQRGAGAAYDIDEIWTWEAVNHGDACLVNARRLCGIYDWQDNTRDILHFLLHYLPSSASPAVLPTHLPRLPDSVAQSRIRRGFADRTVVGIGHSFGGCTTAYAAITYPQLFSSLILVDPIIFPHESAGTLDPRSGVPDSVGRHHNVTGAIQRRDRWASREEALRLFSAISFFAAWDPAVLELYVECALCDDPDGGVRLKMPGIQEAVVFSEMLTKHEVWELLPALDERIELRWIIPRQLPSRIFDIRTRMIWRRPANSSNIIIENSGHLIAQEAPGELAQDIHSFLQRKYGAPPARL</sequence>
<reference evidence="3 4" key="1">
    <citation type="submission" date="2016-07" db="EMBL/GenBank/DDBJ databases">
        <title>Draft genome of the white-rot fungus Obba rivulosa 3A-2.</title>
        <authorList>
            <consortium name="DOE Joint Genome Institute"/>
            <person name="Miettinen O."/>
            <person name="Riley R."/>
            <person name="Acob R."/>
            <person name="Barry K."/>
            <person name="Cullen D."/>
            <person name="De Vries R."/>
            <person name="Hainaut M."/>
            <person name="Hatakka A."/>
            <person name="Henrissat B."/>
            <person name="Hilden K."/>
            <person name="Kuo R."/>
            <person name="Labutti K."/>
            <person name="Lipzen A."/>
            <person name="Makela M.R."/>
            <person name="Sandor L."/>
            <person name="Spatafora J.W."/>
            <person name="Grigoriev I.V."/>
            <person name="Hibbett D.S."/>
        </authorList>
    </citation>
    <scope>NUCLEOTIDE SEQUENCE [LARGE SCALE GENOMIC DNA]</scope>
    <source>
        <strain evidence="3 4">3A-2</strain>
    </source>
</reference>
<dbReference type="AlphaFoldDB" id="A0A8E2DRX5"/>
<evidence type="ECO:0000256" key="1">
    <source>
        <dbReference type="SAM" id="MobiDB-lite"/>
    </source>
</evidence>
<dbReference type="InterPro" id="IPR000073">
    <property type="entry name" value="AB_hydrolase_1"/>
</dbReference>
<feature type="domain" description="AB hydrolase-1" evidence="2">
    <location>
        <begin position="141"/>
        <end position="441"/>
    </location>
</feature>
<evidence type="ECO:0000313" key="4">
    <source>
        <dbReference type="Proteomes" id="UP000250043"/>
    </source>
</evidence>
<feature type="compositionally biased region" description="Pro residues" evidence="1">
    <location>
        <begin position="1"/>
        <end position="11"/>
    </location>
</feature>
<dbReference type="InterPro" id="IPR029058">
    <property type="entry name" value="AB_hydrolase_fold"/>
</dbReference>
<organism evidence="3 4">
    <name type="scientific">Obba rivulosa</name>
    <dbReference type="NCBI Taxonomy" id="1052685"/>
    <lineage>
        <taxon>Eukaryota</taxon>
        <taxon>Fungi</taxon>
        <taxon>Dikarya</taxon>
        <taxon>Basidiomycota</taxon>
        <taxon>Agaricomycotina</taxon>
        <taxon>Agaricomycetes</taxon>
        <taxon>Polyporales</taxon>
        <taxon>Gelatoporiaceae</taxon>
        <taxon>Obba</taxon>
    </lineage>
</organism>
<evidence type="ECO:0000259" key="2">
    <source>
        <dbReference type="Pfam" id="PF12697"/>
    </source>
</evidence>
<dbReference type="SUPFAM" id="SSF53474">
    <property type="entry name" value="alpha/beta-Hydrolases"/>
    <property type="match status" value="1"/>
</dbReference>
<dbReference type="EMBL" id="KV722342">
    <property type="protein sequence ID" value="OCH94591.1"/>
    <property type="molecule type" value="Genomic_DNA"/>
</dbReference>
<accession>A0A8E2DRX5</accession>
<dbReference type="Pfam" id="PF12697">
    <property type="entry name" value="Abhydrolase_6"/>
    <property type="match status" value="1"/>
</dbReference>
<feature type="compositionally biased region" description="Pro residues" evidence="1">
    <location>
        <begin position="27"/>
        <end position="43"/>
    </location>
</feature>
<dbReference type="Proteomes" id="UP000250043">
    <property type="component" value="Unassembled WGS sequence"/>
</dbReference>